<reference evidence="2" key="1">
    <citation type="submission" date="2018-05" db="EMBL/GenBank/DDBJ databases">
        <authorList>
            <person name="Lanie J.A."/>
            <person name="Ng W.-L."/>
            <person name="Kazmierczak K.M."/>
            <person name="Andrzejewski T.M."/>
            <person name="Davidsen T.M."/>
            <person name="Wayne K.J."/>
            <person name="Tettelin H."/>
            <person name="Glass J.I."/>
            <person name="Rusch D."/>
            <person name="Podicherti R."/>
            <person name="Tsui H.-C.T."/>
            <person name="Winkler M.E."/>
        </authorList>
    </citation>
    <scope>NUCLEOTIDE SEQUENCE</scope>
</reference>
<evidence type="ECO:0000313" key="2">
    <source>
        <dbReference type="EMBL" id="SVC88966.1"/>
    </source>
</evidence>
<evidence type="ECO:0000256" key="1">
    <source>
        <dbReference type="SAM" id="MobiDB-lite"/>
    </source>
</evidence>
<dbReference type="AlphaFoldDB" id="A0A382QU22"/>
<proteinExistence type="predicted"/>
<gene>
    <name evidence="2" type="ORF">METZ01_LOCUS341820</name>
</gene>
<protein>
    <submittedName>
        <fullName evidence="2">Uncharacterized protein</fullName>
    </submittedName>
</protein>
<organism evidence="2">
    <name type="scientific">marine metagenome</name>
    <dbReference type="NCBI Taxonomy" id="408172"/>
    <lineage>
        <taxon>unclassified sequences</taxon>
        <taxon>metagenomes</taxon>
        <taxon>ecological metagenomes</taxon>
    </lineage>
</organism>
<accession>A0A382QU22</accession>
<feature type="non-terminal residue" evidence="2">
    <location>
        <position position="1"/>
    </location>
</feature>
<dbReference type="EMBL" id="UINC01116908">
    <property type="protein sequence ID" value="SVC88966.1"/>
    <property type="molecule type" value="Genomic_DNA"/>
</dbReference>
<name>A0A382QU22_9ZZZZ</name>
<sequence length="47" mass="5084">VASPRFDWHPHGDCALANVSRMDGSGHASTRQQPAVQVSAVNQNNRL</sequence>
<feature type="compositionally biased region" description="Polar residues" evidence="1">
    <location>
        <begin position="27"/>
        <end position="47"/>
    </location>
</feature>
<feature type="non-terminal residue" evidence="2">
    <location>
        <position position="47"/>
    </location>
</feature>
<feature type="region of interest" description="Disordered" evidence="1">
    <location>
        <begin position="19"/>
        <end position="47"/>
    </location>
</feature>